<accession>B4MGQ0</accession>
<name>B4MGQ0_DROVI</name>
<dbReference type="OrthoDB" id="8021850at2759"/>
<dbReference type="PANTHER" id="PTHR15644">
    <property type="entry name" value="OSTEOPETROSIS ASSOCIATED TRANSMEMBRANE PROTEIN 1"/>
    <property type="match status" value="1"/>
</dbReference>
<feature type="transmembrane region" description="Helical" evidence="1">
    <location>
        <begin position="193"/>
        <end position="216"/>
    </location>
</feature>
<dbReference type="EMBL" id="CH940682">
    <property type="protein sequence ID" value="EDW57116.1"/>
    <property type="molecule type" value="Genomic_DNA"/>
</dbReference>
<dbReference type="Pfam" id="PF09777">
    <property type="entry name" value="OSTMP1"/>
    <property type="match status" value="1"/>
</dbReference>
<dbReference type="FunCoup" id="B4MGQ0">
    <property type="interactions" value="910"/>
</dbReference>
<organism evidence="3 4">
    <name type="scientific">Drosophila virilis</name>
    <name type="common">Fruit fly</name>
    <dbReference type="NCBI Taxonomy" id="7244"/>
    <lineage>
        <taxon>Eukaryota</taxon>
        <taxon>Metazoa</taxon>
        <taxon>Ecdysozoa</taxon>
        <taxon>Arthropoda</taxon>
        <taxon>Hexapoda</taxon>
        <taxon>Insecta</taxon>
        <taxon>Pterygota</taxon>
        <taxon>Neoptera</taxon>
        <taxon>Endopterygota</taxon>
        <taxon>Diptera</taxon>
        <taxon>Brachycera</taxon>
        <taxon>Muscomorpha</taxon>
        <taxon>Ephydroidea</taxon>
        <taxon>Drosophilidae</taxon>
        <taxon>Drosophila</taxon>
    </lineage>
</organism>
<dbReference type="GO" id="GO:0005829">
    <property type="term" value="C:cytosol"/>
    <property type="evidence" value="ECO:0007669"/>
    <property type="project" value="TreeGrafter"/>
</dbReference>
<dbReference type="eggNOG" id="KOG4617">
    <property type="taxonomic scope" value="Eukaryota"/>
</dbReference>
<dbReference type="STRING" id="7244.B4MGQ0"/>
<reference evidence="3 4" key="1">
    <citation type="journal article" date="2007" name="Nature">
        <title>Evolution of genes and genomes on the Drosophila phylogeny.</title>
        <authorList>
            <consortium name="Drosophila 12 Genomes Consortium"/>
            <person name="Clark A.G."/>
            <person name="Eisen M.B."/>
            <person name="Smith D.R."/>
            <person name="Bergman C.M."/>
            <person name="Oliver B."/>
            <person name="Markow T.A."/>
            <person name="Kaufman T.C."/>
            <person name="Kellis M."/>
            <person name="Gelbart W."/>
            <person name="Iyer V.N."/>
            <person name="Pollard D.A."/>
            <person name="Sackton T.B."/>
            <person name="Larracuente A.M."/>
            <person name="Singh N.D."/>
            <person name="Abad J.P."/>
            <person name="Abt D.N."/>
            <person name="Adryan B."/>
            <person name="Aguade M."/>
            <person name="Akashi H."/>
            <person name="Anderson W.W."/>
            <person name="Aquadro C.F."/>
            <person name="Ardell D.H."/>
            <person name="Arguello R."/>
            <person name="Artieri C.G."/>
            <person name="Barbash D.A."/>
            <person name="Barker D."/>
            <person name="Barsanti P."/>
            <person name="Batterham P."/>
            <person name="Batzoglou S."/>
            <person name="Begun D."/>
            <person name="Bhutkar A."/>
            <person name="Blanco E."/>
            <person name="Bosak S.A."/>
            <person name="Bradley R.K."/>
            <person name="Brand A.D."/>
            <person name="Brent M.R."/>
            <person name="Brooks A.N."/>
            <person name="Brown R.H."/>
            <person name="Butlin R.K."/>
            <person name="Caggese C."/>
            <person name="Calvi B.R."/>
            <person name="Bernardo de Carvalho A."/>
            <person name="Caspi A."/>
            <person name="Castrezana S."/>
            <person name="Celniker S.E."/>
            <person name="Chang J.L."/>
            <person name="Chapple C."/>
            <person name="Chatterji S."/>
            <person name="Chinwalla A."/>
            <person name="Civetta A."/>
            <person name="Clifton S.W."/>
            <person name="Comeron J.M."/>
            <person name="Costello J.C."/>
            <person name="Coyne J.A."/>
            <person name="Daub J."/>
            <person name="David R.G."/>
            <person name="Delcher A.L."/>
            <person name="Delehaunty K."/>
            <person name="Do C.B."/>
            <person name="Ebling H."/>
            <person name="Edwards K."/>
            <person name="Eickbush T."/>
            <person name="Evans J.D."/>
            <person name="Filipski A."/>
            <person name="Findeiss S."/>
            <person name="Freyhult E."/>
            <person name="Fulton L."/>
            <person name="Fulton R."/>
            <person name="Garcia A.C."/>
            <person name="Gardiner A."/>
            <person name="Garfield D.A."/>
            <person name="Garvin B.E."/>
            <person name="Gibson G."/>
            <person name="Gilbert D."/>
            <person name="Gnerre S."/>
            <person name="Godfrey J."/>
            <person name="Good R."/>
            <person name="Gotea V."/>
            <person name="Gravely B."/>
            <person name="Greenberg A.J."/>
            <person name="Griffiths-Jones S."/>
            <person name="Gross S."/>
            <person name="Guigo R."/>
            <person name="Gustafson E.A."/>
            <person name="Haerty W."/>
            <person name="Hahn M.W."/>
            <person name="Halligan D.L."/>
            <person name="Halpern A.L."/>
            <person name="Halter G.M."/>
            <person name="Han M.V."/>
            <person name="Heger A."/>
            <person name="Hillier L."/>
            <person name="Hinrichs A.S."/>
            <person name="Holmes I."/>
            <person name="Hoskins R.A."/>
            <person name="Hubisz M.J."/>
            <person name="Hultmark D."/>
            <person name="Huntley M.A."/>
            <person name="Jaffe D.B."/>
            <person name="Jagadeeshan S."/>
            <person name="Jeck W.R."/>
            <person name="Johnson J."/>
            <person name="Jones C.D."/>
            <person name="Jordan W.C."/>
            <person name="Karpen G.H."/>
            <person name="Kataoka E."/>
            <person name="Keightley P.D."/>
            <person name="Kheradpour P."/>
            <person name="Kirkness E.F."/>
            <person name="Koerich L.B."/>
            <person name="Kristiansen K."/>
            <person name="Kudrna D."/>
            <person name="Kulathinal R.J."/>
            <person name="Kumar S."/>
            <person name="Kwok R."/>
            <person name="Lander E."/>
            <person name="Langley C.H."/>
            <person name="Lapoint R."/>
            <person name="Lazzaro B.P."/>
            <person name="Lee S.J."/>
            <person name="Levesque L."/>
            <person name="Li R."/>
            <person name="Lin C.F."/>
            <person name="Lin M.F."/>
            <person name="Lindblad-Toh K."/>
            <person name="Llopart A."/>
            <person name="Long M."/>
            <person name="Low L."/>
            <person name="Lozovsky E."/>
            <person name="Lu J."/>
            <person name="Luo M."/>
            <person name="Machado C.A."/>
            <person name="Makalowski W."/>
            <person name="Marzo M."/>
            <person name="Matsuda M."/>
            <person name="Matzkin L."/>
            <person name="McAllister B."/>
            <person name="McBride C.S."/>
            <person name="McKernan B."/>
            <person name="McKernan K."/>
            <person name="Mendez-Lago M."/>
            <person name="Minx P."/>
            <person name="Mollenhauer M.U."/>
            <person name="Montooth K."/>
            <person name="Mount S.M."/>
            <person name="Mu X."/>
            <person name="Myers E."/>
            <person name="Negre B."/>
            <person name="Newfeld S."/>
            <person name="Nielsen R."/>
            <person name="Noor M.A."/>
            <person name="O'Grady P."/>
            <person name="Pachter L."/>
            <person name="Papaceit M."/>
            <person name="Parisi M.J."/>
            <person name="Parisi M."/>
            <person name="Parts L."/>
            <person name="Pedersen J.S."/>
            <person name="Pesole G."/>
            <person name="Phillippy A.M."/>
            <person name="Ponting C.P."/>
            <person name="Pop M."/>
            <person name="Porcelli D."/>
            <person name="Powell J.R."/>
            <person name="Prohaska S."/>
            <person name="Pruitt K."/>
            <person name="Puig M."/>
            <person name="Quesneville H."/>
            <person name="Ram K.R."/>
            <person name="Rand D."/>
            <person name="Rasmussen M.D."/>
            <person name="Reed L.K."/>
            <person name="Reenan R."/>
            <person name="Reily A."/>
            <person name="Remington K.A."/>
            <person name="Rieger T.T."/>
            <person name="Ritchie M.G."/>
            <person name="Robin C."/>
            <person name="Rogers Y.H."/>
            <person name="Rohde C."/>
            <person name="Rozas J."/>
            <person name="Rubenfield M.J."/>
            <person name="Ruiz A."/>
            <person name="Russo S."/>
            <person name="Salzberg S.L."/>
            <person name="Sanchez-Gracia A."/>
            <person name="Saranga D.J."/>
            <person name="Sato H."/>
            <person name="Schaeffer S.W."/>
            <person name="Schatz M.C."/>
            <person name="Schlenke T."/>
            <person name="Schwartz R."/>
            <person name="Segarra C."/>
            <person name="Singh R.S."/>
            <person name="Sirot L."/>
            <person name="Sirota M."/>
            <person name="Sisneros N.B."/>
            <person name="Smith C.D."/>
            <person name="Smith T.F."/>
            <person name="Spieth J."/>
            <person name="Stage D.E."/>
            <person name="Stark A."/>
            <person name="Stephan W."/>
            <person name="Strausberg R.L."/>
            <person name="Strempel S."/>
            <person name="Sturgill D."/>
            <person name="Sutton G."/>
            <person name="Sutton G.G."/>
            <person name="Tao W."/>
            <person name="Teichmann S."/>
            <person name="Tobari Y.N."/>
            <person name="Tomimura Y."/>
            <person name="Tsolas J.M."/>
            <person name="Valente V.L."/>
            <person name="Venter E."/>
            <person name="Venter J.C."/>
            <person name="Vicario S."/>
            <person name="Vieira F.G."/>
            <person name="Vilella A.J."/>
            <person name="Villasante A."/>
            <person name="Walenz B."/>
            <person name="Wang J."/>
            <person name="Wasserman M."/>
            <person name="Watts T."/>
            <person name="Wilson D."/>
            <person name="Wilson R.K."/>
            <person name="Wing R.A."/>
            <person name="Wolfner M.F."/>
            <person name="Wong A."/>
            <person name="Wong G.K."/>
            <person name="Wu C.I."/>
            <person name="Wu G."/>
            <person name="Yamamoto D."/>
            <person name="Yang H.P."/>
            <person name="Yang S.P."/>
            <person name="Yorke J.A."/>
            <person name="Yoshida K."/>
            <person name="Zdobnov E."/>
            <person name="Zhang P."/>
            <person name="Zhang Y."/>
            <person name="Zimin A.V."/>
            <person name="Baldwin J."/>
            <person name="Abdouelleil A."/>
            <person name="Abdulkadir J."/>
            <person name="Abebe A."/>
            <person name="Abera B."/>
            <person name="Abreu J."/>
            <person name="Acer S.C."/>
            <person name="Aftuck L."/>
            <person name="Alexander A."/>
            <person name="An P."/>
            <person name="Anderson E."/>
            <person name="Anderson S."/>
            <person name="Arachi H."/>
            <person name="Azer M."/>
            <person name="Bachantsang P."/>
            <person name="Barry A."/>
            <person name="Bayul T."/>
            <person name="Berlin A."/>
            <person name="Bessette D."/>
            <person name="Bloom T."/>
            <person name="Blye J."/>
            <person name="Boguslavskiy L."/>
            <person name="Bonnet C."/>
            <person name="Boukhgalter B."/>
            <person name="Bourzgui I."/>
            <person name="Brown A."/>
            <person name="Cahill P."/>
            <person name="Channer S."/>
            <person name="Cheshatsang Y."/>
            <person name="Chuda L."/>
            <person name="Citroen M."/>
            <person name="Collymore A."/>
            <person name="Cooke P."/>
            <person name="Costello M."/>
            <person name="D'Aco K."/>
            <person name="Daza R."/>
            <person name="De Haan G."/>
            <person name="DeGray S."/>
            <person name="DeMaso C."/>
            <person name="Dhargay N."/>
            <person name="Dooley K."/>
            <person name="Dooley E."/>
            <person name="Doricent M."/>
            <person name="Dorje P."/>
            <person name="Dorjee K."/>
            <person name="Dupes A."/>
            <person name="Elong R."/>
            <person name="Falk J."/>
            <person name="Farina A."/>
            <person name="Faro S."/>
            <person name="Ferguson D."/>
            <person name="Fisher S."/>
            <person name="Foley C.D."/>
            <person name="Franke A."/>
            <person name="Friedrich D."/>
            <person name="Gadbois L."/>
            <person name="Gearin G."/>
            <person name="Gearin C.R."/>
            <person name="Giannoukos G."/>
            <person name="Goode T."/>
            <person name="Graham J."/>
            <person name="Grandbois E."/>
            <person name="Grewal S."/>
            <person name="Gyaltsen K."/>
            <person name="Hafez N."/>
            <person name="Hagos B."/>
            <person name="Hall J."/>
            <person name="Henson C."/>
            <person name="Hollinger A."/>
            <person name="Honan T."/>
            <person name="Huard M.D."/>
            <person name="Hughes L."/>
            <person name="Hurhula B."/>
            <person name="Husby M.E."/>
            <person name="Kamat A."/>
            <person name="Kanga B."/>
            <person name="Kashin S."/>
            <person name="Khazanovich D."/>
            <person name="Kisner P."/>
            <person name="Lance K."/>
            <person name="Lara M."/>
            <person name="Lee W."/>
            <person name="Lennon N."/>
            <person name="Letendre F."/>
            <person name="LeVine R."/>
            <person name="Lipovsky A."/>
            <person name="Liu X."/>
            <person name="Liu J."/>
            <person name="Liu S."/>
            <person name="Lokyitsang T."/>
            <person name="Lokyitsang Y."/>
            <person name="Lubonja R."/>
            <person name="Lui A."/>
            <person name="MacDonald P."/>
            <person name="Magnisalis V."/>
            <person name="Maru K."/>
            <person name="Matthews C."/>
            <person name="McCusker W."/>
            <person name="McDonough S."/>
            <person name="Mehta T."/>
            <person name="Meldrim J."/>
            <person name="Meneus L."/>
            <person name="Mihai O."/>
            <person name="Mihalev A."/>
            <person name="Mihova T."/>
            <person name="Mittelman R."/>
            <person name="Mlenga V."/>
            <person name="Montmayeur A."/>
            <person name="Mulrain L."/>
            <person name="Navidi A."/>
            <person name="Naylor J."/>
            <person name="Negash T."/>
            <person name="Nguyen T."/>
            <person name="Nguyen N."/>
            <person name="Nicol R."/>
            <person name="Norbu C."/>
            <person name="Norbu N."/>
            <person name="Novod N."/>
            <person name="O'Neill B."/>
            <person name="Osman S."/>
            <person name="Markiewicz E."/>
            <person name="Oyono O.L."/>
            <person name="Patti C."/>
            <person name="Phunkhang P."/>
            <person name="Pierre F."/>
            <person name="Priest M."/>
            <person name="Raghuraman S."/>
            <person name="Rege F."/>
            <person name="Reyes R."/>
            <person name="Rise C."/>
            <person name="Rogov P."/>
            <person name="Ross K."/>
            <person name="Ryan E."/>
            <person name="Settipalli S."/>
            <person name="Shea T."/>
            <person name="Sherpa N."/>
            <person name="Shi L."/>
            <person name="Shih D."/>
            <person name="Sparrow T."/>
            <person name="Spaulding J."/>
            <person name="Stalker J."/>
            <person name="Stange-Thomann N."/>
            <person name="Stavropoulos S."/>
            <person name="Stone C."/>
            <person name="Strader C."/>
            <person name="Tesfaye S."/>
            <person name="Thomson T."/>
            <person name="Thoulutsang Y."/>
            <person name="Thoulutsang D."/>
            <person name="Topham K."/>
            <person name="Topping I."/>
            <person name="Tsamla T."/>
            <person name="Vassiliev H."/>
            <person name="Vo A."/>
            <person name="Wangchuk T."/>
            <person name="Wangdi T."/>
            <person name="Weiand M."/>
            <person name="Wilkinson J."/>
            <person name="Wilson A."/>
            <person name="Yadav S."/>
            <person name="Young G."/>
            <person name="Yu Q."/>
            <person name="Zembek L."/>
            <person name="Zhong D."/>
            <person name="Zimmer A."/>
            <person name="Zwirko Z."/>
            <person name="Jaffe D.B."/>
            <person name="Alvarez P."/>
            <person name="Brockman W."/>
            <person name="Butler J."/>
            <person name="Chin C."/>
            <person name="Gnerre S."/>
            <person name="Grabherr M."/>
            <person name="Kleber M."/>
            <person name="Mauceli E."/>
            <person name="MacCallum I."/>
        </authorList>
    </citation>
    <scope>NUCLEOTIDE SEQUENCE [LARGE SCALE GENOMIC DNA]</scope>
    <source>
        <strain evidence="4">Tucson 15010-1051.87</strain>
    </source>
</reference>
<keyword evidence="1" id="KW-1133">Transmembrane helix</keyword>
<feature type="signal peptide" evidence="2">
    <location>
        <begin position="1"/>
        <end position="19"/>
    </location>
</feature>
<dbReference type="KEGG" id="dvi:6636821"/>
<dbReference type="InParanoid" id="B4MGQ0"/>
<evidence type="ECO:0000256" key="1">
    <source>
        <dbReference type="SAM" id="Phobius"/>
    </source>
</evidence>
<dbReference type="PANTHER" id="PTHR15644:SF2">
    <property type="entry name" value="OSTEOPETROSIS-ASSOCIATED TRANSMEMBRANE PROTEIN 1"/>
    <property type="match status" value="1"/>
</dbReference>
<dbReference type="AlphaFoldDB" id="B4MGQ0"/>
<keyword evidence="1" id="KW-0812">Transmembrane</keyword>
<evidence type="ECO:0000313" key="3">
    <source>
        <dbReference type="EMBL" id="EDW57116.1"/>
    </source>
</evidence>
<keyword evidence="4" id="KW-1185">Reference proteome</keyword>
<evidence type="ECO:0000256" key="2">
    <source>
        <dbReference type="SAM" id="SignalP"/>
    </source>
</evidence>
<feature type="chain" id="PRO_5002815126" description="Osteopetrosis-associated transmembrane protein 1" evidence="2">
    <location>
        <begin position="20"/>
        <end position="289"/>
    </location>
</feature>
<evidence type="ECO:0000313" key="4">
    <source>
        <dbReference type="Proteomes" id="UP000008792"/>
    </source>
</evidence>
<keyword evidence="2" id="KW-0732">Signal</keyword>
<proteinExistence type="predicted"/>
<dbReference type="PhylomeDB" id="B4MGQ0"/>
<dbReference type="OMA" id="LKCCQRE"/>
<evidence type="ECO:0008006" key="5">
    <source>
        <dbReference type="Google" id="ProtNLM"/>
    </source>
</evidence>
<dbReference type="HOGENOM" id="CLU_934694_0_0_1"/>
<sequence>MRNIFLLIILYCTTLAAKSKTCDHLLRELANDQQNFVYCNTAHAVPAHPQDERLCIACNQRYSNMASSYDTLMTNENCSKIYMDSDRMNIVFTTQNVLKGLWNRAYCEECFKGNNSDIFQDLYLNLSGCLEENKGSECSSCLLKYITINDFYKDLDQKNNGKVCFDMQDVMNRTRVLWSKDLKCCQREVKMTAFLTSVAIVAVLPILLFYSAAFVLTKRREANHGLLNEQEPELDAPSSSDIITAAILSTPPEPPAVLDAKTDKISKLLAIPDSDFSSDDEPFANAKTK</sequence>
<gene>
    <name evidence="3" type="primary">Dvir\GJ16088</name>
    <name evidence="3" type="ORF">Dvir_GJ16088</name>
</gene>
<dbReference type="Proteomes" id="UP000008792">
    <property type="component" value="Unassembled WGS sequence"/>
</dbReference>
<dbReference type="InterPro" id="IPR019172">
    <property type="entry name" value="Osteopetrosis-assoc_TM_1"/>
</dbReference>
<protein>
    <recommendedName>
        <fullName evidence="5">Osteopetrosis-associated transmembrane protein 1</fullName>
    </recommendedName>
</protein>
<keyword evidence="1" id="KW-0472">Membrane</keyword>